<accession>A0A9P0P292</accession>
<dbReference type="EMBL" id="CAKOFQ010006751">
    <property type="protein sequence ID" value="CAH1968179.1"/>
    <property type="molecule type" value="Genomic_DNA"/>
</dbReference>
<feature type="compositionally biased region" description="Polar residues" evidence="1">
    <location>
        <begin position="11"/>
        <end position="21"/>
    </location>
</feature>
<sequence>MVGNLPKDLSRTQLQTDKGYL</sequence>
<keyword evidence="3" id="KW-1185">Reference proteome</keyword>
<dbReference type="Proteomes" id="UP001152888">
    <property type="component" value="Unassembled WGS sequence"/>
</dbReference>
<name>A0A9P0P292_ACAOB</name>
<gene>
    <name evidence="2" type="ORF">ACAOBT_LOCUS7703</name>
</gene>
<evidence type="ECO:0000256" key="1">
    <source>
        <dbReference type="SAM" id="MobiDB-lite"/>
    </source>
</evidence>
<protein>
    <submittedName>
        <fullName evidence="2">Uncharacterized protein</fullName>
    </submittedName>
</protein>
<feature type="region of interest" description="Disordered" evidence="1">
    <location>
        <begin position="1"/>
        <end position="21"/>
    </location>
</feature>
<organism evidence="2 3">
    <name type="scientific">Acanthoscelides obtectus</name>
    <name type="common">Bean weevil</name>
    <name type="synonym">Bruchus obtectus</name>
    <dbReference type="NCBI Taxonomy" id="200917"/>
    <lineage>
        <taxon>Eukaryota</taxon>
        <taxon>Metazoa</taxon>
        <taxon>Ecdysozoa</taxon>
        <taxon>Arthropoda</taxon>
        <taxon>Hexapoda</taxon>
        <taxon>Insecta</taxon>
        <taxon>Pterygota</taxon>
        <taxon>Neoptera</taxon>
        <taxon>Endopterygota</taxon>
        <taxon>Coleoptera</taxon>
        <taxon>Polyphaga</taxon>
        <taxon>Cucujiformia</taxon>
        <taxon>Chrysomeloidea</taxon>
        <taxon>Chrysomelidae</taxon>
        <taxon>Bruchinae</taxon>
        <taxon>Bruchini</taxon>
        <taxon>Acanthoscelides</taxon>
    </lineage>
</organism>
<evidence type="ECO:0000313" key="3">
    <source>
        <dbReference type="Proteomes" id="UP001152888"/>
    </source>
</evidence>
<dbReference type="OrthoDB" id="6365759at2759"/>
<evidence type="ECO:0000313" key="2">
    <source>
        <dbReference type="EMBL" id="CAH1968179.1"/>
    </source>
</evidence>
<proteinExistence type="predicted"/>
<comment type="caution">
    <text evidence="2">The sequence shown here is derived from an EMBL/GenBank/DDBJ whole genome shotgun (WGS) entry which is preliminary data.</text>
</comment>
<reference evidence="2" key="1">
    <citation type="submission" date="2022-03" db="EMBL/GenBank/DDBJ databases">
        <authorList>
            <person name="Sayadi A."/>
        </authorList>
    </citation>
    <scope>NUCLEOTIDE SEQUENCE</scope>
</reference>
<dbReference type="AlphaFoldDB" id="A0A9P0P292"/>